<feature type="region of interest" description="Disordered" evidence="1">
    <location>
        <begin position="356"/>
        <end position="388"/>
    </location>
</feature>
<feature type="compositionally biased region" description="Basic and acidic residues" evidence="1">
    <location>
        <begin position="273"/>
        <end position="287"/>
    </location>
</feature>
<feature type="compositionally biased region" description="Basic residues" evidence="1">
    <location>
        <begin position="247"/>
        <end position="272"/>
    </location>
</feature>
<protein>
    <submittedName>
        <fullName evidence="2">Uncharacterized protein</fullName>
    </submittedName>
</protein>
<feature type="compositionally biased region" description="Polar residues" evidence="1">
    <location>
        <begin position="368"/>
        <end position="382"/>
    </location>
</feature>
<dbReference type="Proteomes" id="UP001362999">
    <property type="component" value="Unassembled WGS sequence"/>
</dbReference>
<keyword evidence="3" id="KW-1185">Reference proteome</keyword>
<accession>A0AAW0EGP1</accession>
<organism evidence="2 3">
    <name type="scientific">Favolaschia claudopus</name>
    <dbReference type="NCBI Taxonomy" id="2862362"/>
    <lineage>
        <taxon>Eukaryota</taxon>
        <taxon>Fungi</taxon>
        <taxon>Dikarya</taxon>
        <taxon>Basidiomycota</taxon>
        <taxon>Agaricomycotina</taxon>
        <taxon>Agaricomycetes</taxon>
        <taxon>Agaricomycetidae</taxon>
        <taxon>Agaricales</taxon>
        <taxon>Marasmiineae</taxon>
        <taxon>Mycenaceae</taxon>
        <taxon>Favolaschia</taxon>
    </lineage>
</organism>
<comment type="caution">
    <text evidence="2">The sequence shown here is derived from an EMBL/GenBank/DDBJ whole genome shotgun (WGS) entry which is preliminary data.</text>
</comment>
<gene>
    <name evidence="2" type="ORF">R3P38DRAFT_11412</name>
</gene>
<feature type="compositionally biased region" description="Basic residues" evidence="1">
    <location>
        <begin position="307"/>
        <end position="325"/>
    </location>
</feature>
<dbReference type="AlphaFoldDB" id="A0AAW0EGP1"/>
<dbReference type="EMBL" id="JAWWNJ010000001">
    <property type="protein sequence ID" value="KAK7063763.1"/>
    <property type="molecule type" value="Genomic_DNA"/>
</dbReference>
<sequence>MPSRPTALRPPPVPVINQPLVDEDGGEQYPWFDGEDAGGMIMSYGQYHGQKMNMLGEDYLGWCFENLRFRTWARAFVAAFSIYKANLYDFAEHNFASFLVPFGKRYRGKLLGECRDKPYLVHCSKNKVLREKFPCFFRAVERLFENPRTECAWRDVGELLSATEYADDLELSLQDGPAESNAGLGDDDGATQSDREFIVSDSATLDFEESDGESEGKYEEYKKSRTRRGRSLSPVGSSQESAPIHSTPKKSRKSERPKATPPKHKKKSQRKSSPKDGFIDDSGHQDSDGSASYRASDSESSSTGKSPRTRAKRAAKPKAPKKSKARDRFSCCSDYDEVFDNTPVNALKELRCKKCVPSGAASPGPEASGSNTKRANSGNRPSKSARPVKKLKMLTAEVKEVFHEEVEQKSRTKISRSMKGKRRV</sequence>
<feature type="region of interest" description="Disordered" evidence="1">
    <location>
        <begin position="199"/>
        <end position="328"/>
    </location>
</feature>
<evidence type="ECO:0000313" key="3">
    <source>
        <dbReference type="Proteomes" id="UP001362999"/>
    </source>
</evidence>
<reference evidence="2 3" key="1">
    <citation type="journal article" date="2024" name="J Genomics">
        <title>Draft genome sequencing and assembly of Favolaschia claudopus CIRM-BRFM 2984 isolated from oak limbs.</title>
        <authorList>
            <person name="Navarro D."/>
            <person name="Drula E."/>
            <person name="Chaduli D."/>
            <person name="Cazenave R."/>
            <person name="Ahrendt S."/>
            <person name="Wang J."/>
            <person name="Lipzen A."/>
            <person name="Daum C."/>
            <person name="Barry K."/>
            <person name="Grigoriev I.V."/>
            <person name="Favel A."/>
            <person name="Rosso M.N."/>
            <person name="Martin F."/>
        </authorList>
    </citation>
    <scope>NUCLEOTIDE SEQUENCE [LARGE SCALE GENOMIC DNA]</scope>
    <source>
        <strain evidence="2 3">CIRM-BRFM 2984</strain>
    </source>
</reference>
<proteinExistence type="predicted"/>
<feature type="compositionally biased region" description="Basic and acidic residues" evidence="1">
    <location>
        <begin position="214"/>
        <end position="223"/>
    </location>
</feature>
<evidence type="ECO:0000256" key="1">
    <source>
        <dbReference type="SAM" id="MobiDB-lite"/>
    </source>
</evidence>
<name>A0AAW0EGP1_9AGAR</name>
<evidence type="ECO:0000313" key="2">
    <source>
        <dbReference type="EMBL" id="KAK7063763.1"/>
    </source>
</evidence>
<feature type="compositionally biased region" description="Low complexity" evidence="1">
    <location>
        <begin position="290"/>
        <end position="306"/>
    </location>
</feature>